<dbReference type="AlphaFoldDB" id="A0A7S1V4K0"/>
<evidence type="ECO:0000313" key="1">
    <source>
        <dbReference type="EMBL" id="CAD9287488.1"/>
    </source>
</evidence>
<sequence>MGIIHMYHRLHKKFHFKVSIEDDDDDDGDDGTIRILLMGAFGGRDCFDLGRWLRKEMCVCVLSSQLVHSLGKMMLSRNRQHRRTDRPPCRLASKRHNWLAKKVHSSSMEVGIHAHHHHGGGGTTTKNNANLLLLLTARAQVHKE</sequence>
<organism evidence="1">
    <name type="scientific">Grammatophora oceanica</name>
    <dbReference type="NCBI Taxonomy" id="210454"/>
    <lineage>
        <taxon>Eukaryota</taxon>
        <taxon>Sar</taxon>
        <taxon>Stramenopiles</taxon>
        <taxon>Ochrophyta</taxon>
        <taxon>Bacillariophyta</taxon>
        <taxon>Fragilariophyceae</taxon>
        <taxon>Fragilariophycidae</taxon>
        <taxon>Rhabdonematales</taxon>
        <taxon>Grammatophoraceae</taxon>
        <taxon>Grammatophora</taxon>
    </lineage>
</organism>
<dbReference type="EMBL" id="HBGK01029168">
    <property type="protein sequence ID" value="CAD9287488.1"/>
    <property type="molecule type" value="Transcribed_RNA"/>
</dbReference>
<proteinExistence type="predicted"/>
<protein>
    <submittedName>
        <fullName evidence="1">Uncharacterized protein</fullName>
    </submittedName>
</protein>
<reference evidence="1" key="1">
    <citation type="submission" date="2021-01" db="EMBL/GenBank/DDBJ databases">
        <authorList>
            <person name="Corre E."/>
            <person name="Pelletier E."/>
            <person name="Niang G."/>
            <person name="Scheremetjew M."/>
            <person name="Finn R."/>
            <person name="Kale V."/>
            <person name="Holt S."/>
            <person name="Cochrane G."/>
            <person name="Meng A."/>
            <person name="Brown T."/>
            <person name="Cohen L."/>
        </authorList>
    </citation>
    <scope>NUCLEOTIDE SEQUENCE</scope>
    <source>
        <strain evidence="1">CCMP 410</strain>
    </source>
</reference>
<accession>A0A7S1V4K0</accession>
<gene>
    <name evidence="1" type="ORF">GOCE00092_LOCUS15226</name>
</gene>
<name>A0A7S1V4K0_9STRA</name>